<dbReference type="SUPFAM" id="SSF49464">
    <property type="entry name" value="Carboxypeptidase regulatory domain-like"/>
    <property type="match status" value="1"/>
</dbReference>
<evidence type="ECO:0000313" key="15">
    <source>
        <dbReference type="Proteomes" id="UP000199310"/>
    </source>
</evidence>
<dbReference type="Pfam" id="PF13715">
    <property type="entry name" value="CarbopepD_reg_2"/>
    <property type="match status" value="1"/>
</dbReference>
<dbReference type="OrthoDB" id="9768177at2"/>
<evidence type="ECO:0000256" key="5">
    <source>
        <dbReference type="ARBA" id="ARBA00023077"/>
    </source>
</evidence>
<gene>
    <name evidence="14" type="ORF">SAMN04488122_6777</name>
</gene>
<dbReference type="Proteomes" id="UP000199310">
    <property type="component" value="Unassembled WGS sequence"/>
</dbReference>
<protein>
    <submittedName>
        <fullName evidence="14">TonB-linked outer membrane protein, SusC/RagA family</fullName>
    </submittedName>
</protein>
<evidence type="ECO:0000256" key="9">
    <source>
        <dbReference type="RuleBase" id="RU003357"/>
    </source>
</evidence>
<reference evidence="15" key="1">
    <citation type="submission" date="2016-10" db="EMBL/GenBank/DDBJ databases">
        <authorList>
            <person name="Varghese N."/>
            <person name="Submissions S."/>
        </authorList>
    </citation>
    <scope>NUCLEOTIDE SEQUENCE [LARGE SCALE GENOMIC DNA]</scope>
    <source>
        <strain evidence="15">DSM 3695</strain>
    </source>
</reference>
<dbReference type="InterPro" id="IPR039426">
    <property type="entry name" value="TonB-dep_rcpt-like"/>
</dbReference>
<evidence type="ECO:0000256" key="1">
    <source>
        <dbReference type="ARBA" id="ARBA00004571"/>
    </source>
</evidence>
<dbReference type="InterPro" id="IPR023996">
    <property type="entry name" value="TonB-dep_OMP_SusC/RagA"/>
</dbReference>
<dbReference type="GO" id="GO:0009279">
    <property type="term" value="C:cell outer membrane"/>
    <property type="evidence" value="ECO:0007669"/>
    <property type="project" value="UniProtKB-SubCell"/>
</dbReference>
<evidence type="ECO:0000256" key="6">
    <source>
        <dbReference type="ARBA" id="ARBA00023136"/>
    </source>
</evidence>
<evidence type="ECO:0000256" key="11">
    <source>
        <dbReference type="SAM" id="SignalP"/>
    </source>
</evidence>
<keyword evidence="15" id="KW-1185">Reference proteome</keyword>
<dbReference type="InterPro" id="IPR000531">
    <property type="entry name" value="Beta-barrel_TonB"/>
</dbReference>
<evidence type="ECO:0000256" key="2">
    <source>
        <dbReference type="ARBA" id="ARBA00022448"/>
    </source>
</evidence>
<keyword evidence="6 8" id="KW-0472">Membrane</keyword>
<evidence type="ECO:0000313" key="14">
    <source>
        <dbReference type="EMBL" id="SEW57421.1"/>
    </source>
</evidence>
<dbReference type="InterPro" id="IPR012910">
    <property type="entry name" value="Plug_dom"/>
</dbReference>
<sequence>MKKGLRVLLMQALALYFLSQTVSAQELAATDNQQIPPETGNSEGTTQPDESSLKTVLHLIEERFSVSIAYKSTLVKNKKIQLSVASCQSPEEALGKALNPFNLHYEKVREHFYMVTEKTVAPAPADPGTLQQQHPVKGVVRDEKGNPVGGVTVRIAGTNIGTVTNADGSYSISAPGKSGDELDITFIGYETQRIPVSGRSLINVALKEGSSALNEIVVTGYTTQKKKDLTGSVAVVNIDNLKRQPSAQVTEQLQGQASGVTVIGSGQPGESPQIRIRGVNTFGSNSPLYVVDGVPTTDIADLNPNDVASLQVLKDAGAASIYGSRASNGVIIITTRRGSGKVKVSYDGYYGRQYPKNGNVWNTLNPQEQADLRWLAYKNSGLDPGTDQYGKGATPVIPDYILPSGKMEGDPAVDPSKYYVNPNYTDLNDYNSFYQISRANKAGTNWYREIFRPAPITSHNVAVSGGGDKGNYLFSLNYFNQQGTLMNTYLRRYTVRSNTQYNITPGIRVGENLAFSMSENPSVDINTSDAAIGHAMREQSIIPVYDIKGNFAGSAGDALGDAFNPVAMQYRTRNNKGLNTRLFGNVYGEVDFLKYLTFRTSFGGEVSSGWSHSFTFPQYENKENATSNSYTEGSTNAHSWTWTNTLTYHQTFNNKHDLKIIAGTESFDARSRAVGGTTKDYFTFDEYFPDLSTGTGTQTNYSNRESEGLFSILGRIDYSFADRYLLSATVRRDGSSKFVNNHYGTFPAITAGWRISQEEFMKSVTWITELKIRGGWGIMGNQLNLGVNNGYFLYGGNRNSSYYDLAGVNNGLTAGFAGMQIGNPDAKWESDVNANFGIDASLFNGELDFSADYYRKDIKDLLYNPELPGLAGTGAQPFVNIARMKNEGFDFSVGWHKNITKDLQLNVTGTLTTYKNKIVKIADGVDYFDSDGRRFDGSNIIRNAVGQPVSSFFGYKVIGFWNDQAEITAADKQAQKATNTPDATYQEGEGLGRFRYQDVNGDGIITPDDRTFLGNPNPDFSYGINLGLAYKGFDFSIFLFGTHGNQIWNNVRWWRDFYPSFESAKSKTALYDSWRPDHHNATAPIQEVNGSTSTQGVPNSYMVENGAYLRAKNIQLGYTLPTKLVSKAHIEKLRIYIQAANLFTITKYSGLDPEIGGSNITDFGVDEGAYPNQRQFLIGLNLGF</sequence>
<evidence type="ECO:0000256" key="7">
    <source>
        <dbReference type="ARBA" id="ARBA00023237"/>
    </source>
</evidence>
<dbReference type="Pfam" id="PF07715">
    <property type="entry name" value="Plug"/>
    <property type="match status" value="1"/>
</dbReference>
<dbReference type="NCBIfam" id="TIGR04057">
    <property type="entry name" value="SusC_RagA_signa"/>
    <property type="match status" value="1"/>
</dbReference>
<dbReference type="Gene3D" id="2.60.40.1120">
    <property type="entry name" value="Carboxypeptidase-like, regulatory domain"/>
    <property type="match status" value="1"/>
</dbReference>
<keyword evidence="2 8" id="KW-0813">Transport</keyword>
<feature type="chain" id="PRO_5011463724" evidence="11">
    <location>
        <begin position="25"/>
        <end position="1184"/>
    </location>
</feature>
<evidence type="ECO:0000256" key="10">
    <source>
        <dbReference type="SAM" id="MobiDB-lite"/>
    </source>
</evidence>
<dbReference type="InterPro" id="IPR036942">
    <property type="entry name" value="Beta-barrel_TonB_sf"/>
</dbReference>
<dbReference type="Pfam" id="PF00593">
    <property type="entry name" value="TonB_dep_Rec_b-barrel"/>
    <property type="match status" value="1"/>
</dbReference>
<comment type="similarity">
    <text evidence="8 9">Belongs to the TonB-dependent receptor family.</text>
</comment>
<dbReference type="InterPro" id="IPR008969">
    <property type="entry name" value="CarboxyPept-like_regulatory"/>
</dbReference>
<keyword evidence="7 8" id="KW-0998">Cell outer membrane</keyword>
<dbReference type="EMBL" id="FOJG01000003">
    <property type="protein sequence ID" value="SEW57421.1"/>
    <property type="molecule type" value="Genomic_DNA"/>
</dbReference>
<keyword evidence="4 8" id="KW-0812">Transmembrane</keyword>
<proteinExistence type="inferred from homology"/>
<feature type="signal peptide" evidence="11">
    <location>
        <begin position="1"/>
        <end position="24"/>
    </location>
</feature>
<evidence type="ECO:0000256" key="3">
    <source>
        <dbReference type="ARBA" id="ARBA00022452"/>
    </source>
</evidence>
<dbReference type="Gene3D" id="2.170.130.10">
    <property type="entry name" value="TonB-dependent receptor, plug domain"/>
    <property type="match status" value="1"/>
</dbReference>
<keyword evidence="11" id="KW-0732">Signal</keyword>
<dbReference type="SUPFAM" id="SSF56935">
    <property type="entry name" value="Porins"/>
    <property type="match status" value="1"/>
</dbReference>
<evidence type="ECO:0000256" key="4">
    <source>
        <dbReference type="ARBA" id="ARBA00022692"/>
    </source>
</evidence>
<evidence type="ECO:0000259" key="13">
    <source>
        <dbReference type="Pfam" id="PF07715"/>
    </source>
</evidence>
<dbReference type="RefSeq" id="WP_089904768.1">
    <property type="nucleotide sequence ID" value="NZ_FOJG01000003.1"/>
</dbReference>
<dbReference type="STRING" id="29529.SAMN04488122_6777"/>
<keyword evidence="3 8" id="KW-1134">Transmembrane beta strand</keyword>
<organism evidence="14 15">
    <name type="scientific">Chitinophaga arvensicola</name>
    <dbReference type="NCBI Taxonomy" id="29529"/>
    <lineage>
        <taxon>Bacteria</taxon>
        <taxon>Pseudomonadati</taxon>
        <taxon>Bacteroidota</taxon>
        <taxon>Chitinophagia</taxon>
        <taxon>Chitinophagales</taxon>
        <taxon>Chitinophagaceae</taxon>
        <taxon>Chitinophaga</taxon>
    </lineage>
</organism>
<dbReference type="AlphaFoldDB" id="A0A1I0SE05"/>
<evidence type="ECO:0000259" key="12">
    <source>
        <dbReference type="Pfam" id="PF00593"/>
    </source>
</evidence>
<dbReference type="Gene3D" id="2.40.170.20">
    <property type="entry name" value="TonB-dependent receptor, beta-barrel domain"/>
    <property type="match status" value="1"/>
</dbReference>
<dbReference type="NCBIfam" id="TIGR04056">
    <property type="entry name" value="OMP_RagA_SusC"/>
    <property type="match status" value="1"/>
</dbReference>
<dbReference type="InterPro" id="IPR037066">
    <property type="entry name" value="Plug_dom_sf"/>
</dbReference>
<dbReference type="PROSITE" id="PS52016">
    <property type="entry name" value="TONB_DEPENDENT_REC_3"/>
    <property type="match status" value="1"/>
</dbReference>
<comment type="subcellular location">
    <subcellularLocation>
        <location evidence="1 8">Cell outer membrane</location>
        <topology evidence="1 8">Multi-pass membrane protein</topology>
    </subcellularLocation>
</comment>
<feature type="domain" description="TonB-dependent receptor plug" evidence="13">
    <location>
        <begin position="225"/>
        <end position="330"/>
    </location>
</feature>
<evidence type="ECO:0000256" key="8">
    <source>
        <dbReference type="PROSITE-ProRule" id="PRU01360"/>
    </source>
</evidence>
<accession>A0A1I0SE05</accession>
<name>A0A1I0SE05_9BACT</name>
<dbReference type="InterPro" id="IPR023997">
    <property type="entry name" value="TonB-dep_OMP_SusC/RagA_CS"/>
</dbReference>
<feature type="domain" description="TonB-dependent receptor-like beta-barrel" evidence="12">
    <location>
        <begin position="568"/>
        <end position="1142"/>
    </location>
</feature>
<keyword evidence="5 9" id="KW-0798">TonB box</keyword>
<feature type="region of interest" description="Disordered" evidence="10">
    <location>
        <begin position="31"/>
        <end position="52"/>
    </location>
</feature>